<dbReference type="InterPro" id="IPR014729">
    <property type="entry name" value="Rossmann-like_a/b/a_fold"/>
</dbReference>
<comment type="similarity">
    <text evidence="1">Belongs to the universal stress protein A family.</text>
</comment>
<evidence type="ECO:0000313" key="4">
    <source>
        <dbReference type="Proteomes" id="UP000093695"/>
    </source>
</evidence>
<dbReference type="KEGG" id="aori:SD37_16350"/>
<keyword evidence="4" id="KW-1185">Reference proteome</keyword>
<proteinExistence type="inferred from homology"/>
<evidence type="ECO:0000259" key="2">
    <source>
        <dbReference type="Pfam" id="PF00582"/>
    </source>
</evidence>
<dbReference type="AlphaFoldDB" id="A0A193CB17"/>
<evidence type="ECO:0000256" key="1">
    <source>
        <dbReference type="ARBA" id="ARBA00008791"/>
    </source>
</evidence>
<dbReference type="Gene3D" id="3.40.50.620">
    <property type="entry name" value="HUPs"/>
    <property type="match status" value="2"/>
</dbReference>
<dbReference type="eggNOG" id="COG0589">
    <property type="taxonomic scope" value="Bacteria"/>
</dbReference>
<feature type="domain" description="UspA" evidence="2">
    <location>
        <begin position="167"/>
        <end position="307"/>
    </location>
</feature>
<dbReference type="STRING" id="31958.SD37_16350"/>
<dbReference type="InterPro" id="IPR006015">
    <property type="entry name" value="Universal_stress_UspA"/>
</dbReference>
<feature type="domain" description="UspA" evidence="2">
    <location>
        <begin position="10"/>
        <end position="157"/>
    </location>
</feature>
<dbReference type="PRINTS" id="PR01438">
    <property type="entry name" value="UNVRSLSTRESS"/>
</dbReference>
<dbReference type="InterPro" id="IPR006016">
    <property type="entry name" value="UspA"/>
</dbReference>
<reference evidence="3 4" key="1">
    <citation type="journal article" date="2015" name="Genome Announc.">
        <title>Draft Genome Sequence of Norvancomycin-Producing Strain Amycolatopsis orientalis CPCC200066.</title>
        <authorList>
            <person name="Lei X."/>
            <person name="Yuan F."/>
            <person name="Shi Y."/>
            <person name="Li X."/>
            <person name="Wang L."/>
            <person name="Hong B."/>
        </authorList>
    </citation>
    <scope>NUCLEOTIDE SEQUENCE [LARGE SCALE GENOMIC DNA]</scope>
    <source>
        <strain evidence="3 4">B-37</strain>
    </source>
</reference>
<name>A0A193CB17_AMYOR</name>
<dbReference type="PANTHER" id="PTHR46268:SF6">
    <property type="entry name" value="UNIVERSAL STRESS PROTEIN UP12"/>
    <property type="match status" value="1"/>
</dbReference>
<organism evidence="3 4">
    <name type="scientific">Amycolatopsis orientalis</name>
    <name type="common">Nocardia orientalis</name>
    <dbReference type="NCBI Taxonomy" id="31958"/>
    <lineage>
        <taxon>Bacteria</taxon>
        <taxon>Bacillati</taxon>
        <taxon>Actinomycetota</taxon>
        <taxon>Actinomycetes</taxon>
        <taxon>Pseudonocardiales</taxon>
        <taxon>Pseudonocardiaceae</taxon>
        <taxon>Amycolatopsis</taxon>
    </lineage>
</organism>
<dbReference type="EMBL" id="CP016174">
    <property type="protein sequence ID" value="ANN21811.1"/>
    <property type="molecule type" value="Genomic_DNA"/>
</dbReference>
<dbReference type="CDD" id="cd00293">
    <property type="entry name" value="USP-like"/>
    <property type="match status" value="1"/>
</dbReference>
<dbReference type="RefSeq" id="WP_044850682.1">
    <property type="nucleotide sequence ID" value="NZ_CP016174.1"/>
</dbReference>
<dbReference type="SUPFAM" id="SSF52402">
    <property type="entry name" value="Adenine nucleotide alpha hydrolases-like"/>
    <property type="match status" value="2"/>
</dbReference>
<dbReference type="Proteomes" id="UP000093695">
    <property type="component" value="Chromosome"/>
</dbReference>
<protein>
    <submittedName>
        <fullName evidence="3">Universal stress protein UspA</fullName>
    </submittedName>
</protein>
<accession>A0A193CB17</accession>
<gene>
    <name evidence="3" type="ORF">SD37_16350</name>
</gene>
<sequence length="308" mass="31878">MSAAQTGAGPVVVGFDGSPEARRAVRWALAEAKNRRCGLVLGYCARDRLPPPGADPVATPLAEAVPEAADEAAAVEPARRQLDAMAETIQRTDPDVDVRTIVRGGTPEAVLTSIADETDAAMIVLGESHAGVFTRAVVGSTEAEVTKAAGRPVIVVRGDEPLPGGPVVLGTDGSEQSSPAAGFAFDFAARHGLAVHAVHVARLPVWGPTSEPLLGGPILDPAPGVPQEVSDELIARQLTPWRERYPQVSVEVVHDIGPAGQALTGQSTDAALLVLGRSDHGALRRLLLGSVSDDALHHARCPVAVVRA</sequence>
<dbReference type="PANTHER" id="PTHR46268">
    <property type="entry name" value="STRESS RESPONSE PROTEIN NHAX"/>
    <property type="match status" value="1"/>
</dbReference>
<evidence type="ECO:0000313" key="3">
    <source>
        <dbReference type="EMBL" id="ANN21811.1"/>
    </source>
</evidence>
<dbReference type="Pfam" id="PF00582">
    <property type="entry name" value="Usp"/>
    <property type="match status" value="2"/>
</dbReference>